<dbReference type="RefSeq" id="WP_089909291.1">
    <property type="nucleotide sequence ID" value="NZ_FOBB01000002.1"/>
</dbReference>
<protein>
    <recommendedName>
        <fullName evidence="3">Fasciclin domain-containing protein</fullName>
    </recommendedName>
</protein>
<gene>
    <name evidence="1" type="ORF">SAMN04488505_102297</name>
</gene>
<evidence type="ECO:0008006" key="3">
    <source>
        <dbReference type="Google" id="ProtNLM"/>
    </source>
</evidence>
<dbReference type="Gene3D" id="2.30.180.10">
    <property type="entry name" value="FAS1 domain"/>
    <property type="match status" value="1"/>
</dbReference>
<dbReference type="OrthoDB" id="655802at2"/>
<dbReference type="PROSITE" id="PS51257">
    <property type="entry name" value="PROKAR_LIPOPROTEIN"/>
    <property type="match status" value="1"/>
</dbReference>
<proteinExistence type="predicted"/>
<accession>A0A1H7QAQ3</accession>
<evidence type="ECO:0000313" key="2">
    <source>
        <dbReference type="Proteomes" id="UP000198984"/>
    </source>
</evidence>
<reference evidence="1 2" key="1">
    <citation type="submission" date="2016-10" db="EMBL/GenBank/DDBJ databases">
        <authorList>
            <person name="de Groot N.N."/>
        </authorList>
    </citation>
    <scope>NUCLEOTIDE SEQUENCE [LARGE SCALE GENOMIC DNA]</scope>
    <source>
        <strain evidence="1 2">DSM 21039</strain>
    </source>
</reference>
<keyword evidence="2" id="KW-1185">Reference proteome</keyword>
<dbReference type="EMBL" id="FOBB01000002">
    <property type="protein sequence ID" value="SEL45052.1"/>
    <property type="molecule type" value="Genomic_DNA"/>
</dbReference>
<evidence type="ECO:0000313" key="1">
    <source>
        <dbReference type="EMBL" id="SEL45052.1"/>
    </source>
</evidence>
<dbReference type="SUPFAM" id="SSF82153">
    <property type="entry name" value="FAS1 domain"/>
    <property type="match status" value="1"/>
</dbReference>
<name>A0A1H7QAQ3_9BACT</name>
<dbReference type="InterPro" id="IPR036378">
    <property type="entry name" value="FAS1_dom_sf"/>
</dbReference>
<dbReference type="STRING" id="573321.SAMN04488505_102297"/>
<sequence length="228" mass="26171">MQYRLKNTFFILAAAIFLFSCKKNDYKNDGGVHDPHVNMTTYDYLRSQRVFDSLVYLIDRAGLKDMVNSDVTFFAVTNYGVDDYLKIRQLRAAEQTGDENIPFNMDSISVKELQDSLKLYMIKGAINRDQMNRQGQLYDCMLGAIPNTKFMISLLRTYPYNDYVSYVDMVNYTKVIGSRDDQVLDPSQIPQSEKDNAAVCQTSGIITTTGIVHVLNGYHRLFFNTEVH</sequence>
<organism evidence="1 2">
    <name type="scientific">Chitinophaga rupis</name>
    <dbReference type="NCBI Taxonomy" id="573321"/>
    <lineage>
        <taxon>Bacteria</taxon>
        <taxon>Pseudomonadati</taxon>
        <taxon>Bacteroidota</taxon>
        <taxon>Chitinophagia</taxon>
        <taxon>Chitinophagales</taxon>
        <taxon>Chitinophagaceae</taxon>
        <taxon>Chitinophaga</taxon>
    </lineage>
</organism>
<dbReference type="Proteomes" id="UP000198984">
    <property type="component" value="Unassembled WGS sequence"/>
</dbReference>
<dbReference type="AlphaFoldDB" id="A0A1H7QAQ3"/>